<proteinExistence type="predicted"/>
<evidence type="ECO:0000313" key="3">
    <source>
        <dbReference type="Proteomes" id="UP000241229"/>
    </source>
</evidence>
<gene>
    <name evidence="2" type="ORF">C7I84_23765</name>
</gene>
<comment type="caution">
    <text evidence="2">The sequence shown here is derived from an EMBL/GenBank/DDBJ whole genome shotgun (WGS) entry which is preliminary data.</text>
</comment>
<evidence type="ECO:0008006" key="4">
    <source>
        <dbReference type="Google" id="ProtNLM"/>
    </source>
</evidence>
<sequence length="69" mass="7327">MPQYGRQQSGRPISPLAGEMSGRTEGGAKRHQPSRQTSVPLQRSDHTASSNICARTFSTSIAANASLSL</sequence>
<evidence type="ECO:0000313" key="2">
    <source>
        <dbReference type="EMBL" id="PSJ54830.1"/>
    </source>
</evidence>
<protein>
    <recommendedName>
        <fullName evidence="4">Propionyl-coenzyme A carboxylase alpha polypeptide</fullName>
    </recommendedName>
</protein>
<dbReference type="AlphaFoldDB" id="A0A2P7RX83"/>
<feature type="region of interest" description="Disordered" evidence="1">
    <location>
        <begin position="1"/>
        <end position="55"/>
    </location>
</feature>
<evidence type="ECO:0000256" key="1">
    <source>
        <dbReference type="SAM" id="MobiDB-lite"/>
    </source>
</evidence>
<organism evidence="2 3">
    <name type="scientific">Kumtagia ephedrae</name>
    <dbReference type="NCBI Taxonomy" id="2116701"/>
    <lineage>
        <taxon>Bacteria</taxon>
        <taxon>Pseudomonadati</taxon>
        <taxon>Pseudomonadota</taxon>
        <taxon>Alphaproteobacteria</taxon>
        <taxon>Hyphomicrobiales</taxon>
        <taxon>Phyllobacteriaceae</taxon>
        <taxon>Kumtagia</taxon>
    </lineage>
</organism>
<feature type="compositionally biased region" description="Polar residues" evidence="1">
    <location>
        <begin position="1"/>
        <end position="11"/>
    </location>
</feature>
<dbReference type="Proteomes" id="UP000241229">
    <property type="component" value="Unassembled WGS sequence"/>
</dbReference>
<feature type="compositionally biased region" description="Polar residues" evidence="1">
    <location>
        <begin position="34"/>
        <end position="55"/>
    </location>
</feature>
<dbReference type="EMBL" id="PXYK01000029">
    <property type="protein sequence ID" value="PSJ54830.1"/>
    <property type="molecule type" value="Genomic_DNA"/>
</dbReference>
<accession>A0A2P7RX83</accession>
<reference evidence="2 3" key="1">
    <citation type="submission" date="2018-03" db="EMBL/GenBank/DDBJ databases">
        <title>The draft genome of Mesorhizobium sp. 6GN-30.</title>
        <authorList>
            <person name="Liu L."/>
            <person name="Li L."/>
            <person name="Wang T."/>
            <person name="Zhang X."/>
            <person name="Liang L."/>
        </authorList>
    </citation>
    <scope>NUCLEOTIDE SEQUENCE [LARGE SCALE GENOMIC DNA]</scope>
    <source>
        <strain evidence="2 3">6GN30</strain>
    </source>
</reference>
<keyword evidence="3" id="KW-1185">Reference proteome</keyword>
<name>A0A2P7RX83_9HYPH</name>